<dbReference type="GO" id="GO:0006281">
    <property type="term" value="P:DNA repair"/>
    <property type="evidence" value="ECO:0007669"/>
    <property type="project" value="TreeGrafter"/>
</dbReference>
<dbReference type="Pfam" id="PF00270">
    <property type="entry name" value="DEAD"/>
    <property type="match status" value="1"/>
</dbReference>
<dbReference type="Gene3D" id="1.10.10.10">
    <property type="entry name" value="Winged helix-like DNA-binding domain superfamily/Winged helix DNA-binding domain"/>
    <property type="match status" value="1"/>
</dbReference>
<dbReference type="SMART" id="SM00487">
    <property type="entry name" value="DEXDc"/>
    <property type="match status" value="1"/>
</dbReference>
<evidence type="ECO:0000256" key="10">
    <source>
        <dbReference type="ARBA" id="ARBA00034808"/>
    </source>
</evidence>
<protein>
    <recommendedName>
        <fullName evidence="11">ATP-dependent DNA helicase RecQ</fullName>
        <ecNumber evidence="10">5.6.2.4</ecNumber>
    </recommendedName>
    <alternativeName>
        <fullName evidence="12">DNA 3'-5' helicase RecQ</fullName>
    </alternativeName>
</protein>
<dbReference type="InterPro" id="IPR036388">
    <property type="entry name" value="WH-like_DNA-bd_sf"/>
</dbReference>
<dbReference type="AlphaFoldDB" id="A0A9D9GXJ5"/>
<dbReference type="PROSITE" id="PS51192">
    <property type="entry name" value="HELICASE_ATP_BIND_1"/>
    <property type="match status" value="1"/>
</dbReference>
<keyword evidence="5 15" id="KW-0347">Helicase</keyword>
<keyword evidence="7" id="KW-0238">DNA-binding</keyword>
<dbReference type="EMBL" id="JADINB010000021">
    <property type="protein sequence ID" value="MBO8428494.1"/>
    <property type="molecule type" value="Genomic_DNA"/>
</dbReference>
<evidence type="ECO:0000256" key="3">
    <source>
        <dbReference type="ARBA" id="ARBA00022741"/>
    </source>
</evidence>
<evidence type="ECO:0000256" key="4">
    <source>
        <dbReference type="ARBA" id="ARBA00022801"/>
    </source>
</evidence>
<evidence type="ECO:0000256" key="9">
    <source>
        <dbReference type="ARBA" id="ARBA00034617"/>
    </source>
</evidence>
<evidence type="ECO:0000256" key="7">
    <source>
        <dbReference type="ARBA" id="ARBA00023125"/>
    </source>
</evidence>
<feature type="domain" description="Helicase C-terminal" evidence="14">
    <location>
        <begin position="215"/>
        <end position="361"/>
    </location>
</feature>
<dbReference type="SUPFAM" id="SSF52540">
    <property type="entry name" value="P-loop containing nucleoside triphosphate hydrolases"/>
    <property type="match status" value="1"/>
</dbReference>
<dbReference type="NCBIfam" id="TIGR00614">
    <property type="entry name" value="recQ_fam"/>
    <property type="match status" value="1"/>
</dbReference>
<evidence type="ECO:0000256" key="12">
    <source>
        <dbReference type="ARBA" id="ARBA00044550"/>
    </source>
</evidence>
<dbReference type="SMART" id="SM00490">
    <property type="entry name" value="HELICc"/>
    <property type="match status" value="1"/>
</dbReference>
<sequence length="638" mass="73230">MINEILKRVWGYDSFREGQEKIIKSIMDGYDTLALMPTGGGKSLCFQLPAMASEGTCLVVSPLIALIKDQVQRLASLGINAAAVYSGMSRQQIDITLDNVVYGDYKFLYVSPERLQSHLFKARVSKMKINYLVVDEAHCISQWGYDFRPSYLQICEIKKILCNVTTVALTATATRKVADDIVQKLQFSRPNIISTGFERKNLSYVVRKTDNKYGNLLRICNNVKGCGIVYLRERKKCEEISSFLNANGISADFYHAGLSSAERSRKQEMWQDNRTRIIVATNAFGMGIDKADVRFVVHFDLPESLEAYFQEAGRAGRDGRRSYATMLWNGDDIKRLRLLHSMNFPEPDFIKEIYQKVFKFLDIPYEYGGNSVHLFDLSEFVRTFSLNASKTYYAIKHIEREGYWELTDETDTPTRVMFIVNRDELYDLQLKDAVLDTFVKALMRIYAGLFSKPTPIDEEYVARLTKDSAEGVKAKLKLLATRHHVIKYIPKRRGTFIIFKNERLLESNMRIDEKDYLFRKQLFGERIESIVSYVQNETECRSRQLINYFSQPVERDCGICDVCIERRNMENYSSALETAARKITEFVTEREGLGIVTTVEDVATYAGDNSKLYIDALRAMTDTGRIFIRGAIVETLGR</sequence>
<dbReference type="Gene3D" id="3.40.50.300">
    <property type="entry name" value="P-loop containing nucleotide triphosphate hydrolases"/>
    <property type="match status" value="2"/>
</dbReference>
<dbReference type="GO" id="GO:0006310">
    <property type="term" value="P:DNA recombination"/>
    <property type="evidence" value="ECO:0007669"/>
    <property type="project" value="InterPro"/>
</dbReference>
<dbReference type="GO" id="GO:0009378">
    <property type="term" value="F:four-way junction helicase activity"/>
    <property type="evidence" value="ECO:0007669"/>
    <property type="project" value="TreeGrafter"/>
</dbReference>
<keyword evidence="2" id="KW-0479">Metal-binding</keyword>
<name>A0A9D9GXJ5_9BACT</name>
<evidence type="ECO:0000259" key="14">
    <source>
        <dbReference type="PROSITE" id="PS51194"/>
    </source>
</evidence>
<dbReference type="Pfam" id="PF16124">
    <property type="entry name" value="RecQ_Zn_bind"/>
    <property type="match status" value="1"/>
</dbReference>
<dbReference type="GO" id="GO:0046872">
    <property type="term" value="F:metal ion binding"/>
    <property type="evidence" value="ECO:0007669"/>
    <property type="project" value="UniProtKB-KW"/>
</dbReference>
<dbReference type="InterPro" id="IPR032284">
    <property type="entry name" value="RecQ_Zn-bd"/>
</dbReference>
<dbReference type="GO" id="GO:0005524">
    <property type="term" value="F:ATP binding"/>
    <property type="evidence" value="ECO:0007669"/>
    <property type="project" value="UniProtKB-KW"/>
</dbReference>
<comment type="caution">
    <text evidence="15">The sequence shown here is derived from an EMBL/GenBank/DDBJ whole genome shotgun (WGS) entry which is preliminary data.</text>
</comment>
<comment type="catalytic activity">
    <reaction evidence="9">
        <text>Couples ATP hydrolysis with the unwinding of duplex DNA by translocating in the 3'-5' direction.</text>
        <dbReference type="EC" id="5.6.2.4"/>
    </reaction>
</comment>
<gene>
    <name evidence="15" type="ORF">IAC68_00970</name>
</gene>
<dbReference type="GO" id="GO:0043138">
    <property type="term" value="F:3'-5' DNA helicase activity"/>
    <property type="evidence" value="ECO:0007669"/>
    <property type="project" value="UniProtKB-EC"/>
</dbReference>
<dbReference type="Proteomes" id="UP000823635">
    <property type="component" value="Unassembled WGS sequence"/>
</dbReference>
<evidence type="ECO:0000256" key="5">
    <source>
        <dbReference type="ARBA" id="ARBA00022806"/>
    </source>
</evidence>
<dbReference type="InterPro" id="IPR001650">
    <property type="entry name" value="Helicase_C-like"/>
</dbReference>
<dbReference type="EC" id="5.6.2.4" evidence="10"/>
<evidence type="ECO:0000256" key="6">
    <source>
        <dbReference type="ARBA" id="ARBA00022840"/>
    </source>
</evidence>
<dbReference type="PANTHER" id="PTHR13710:SF105">
    <property type="entry name" value="ATP-DEPENDENT DNA HELICASE Q1"/>
    <property type="match status" value="1"/>
</dbReference>
<dbReference type="InterPro" id="IPR027417">
    <property type="entry name" value="P-loop_NTPase"/>
</dbReference>
<keyword evidence="3" id="KW-0547">Nucleotide-binding</keyword>
<dbReference type="GO" id="GO:0003677">
    <property type="term" value="F:DNA binding"/>
    <property type="evidence" value="ECO:0007669"/>
    <property type="project" value="UniProtKB-KW"/>
</dbReference>
<evidence type="ECO:0000313" key="15">
    <source>
        <dbReference type="EMBL" id="MBO8428494.1"/>
    </source>
</evidence>
<dbReference type="GO" id="GO:0016787">
    <property type="term" value="F:hydrolase activity"/>
    <property type="evidence" value="ECO:0007669"/>
    <property type="project" value="UniProtKB-KW"/>
</dbReference>
<evidence type="ECO:0000256" key="11">
    <source>
        <dbReference type="ARBA" id="ARBA00044535"/>
    </source>
</evidence>
<dbReference type="InterPro" id="IPR004589">
    <property type="entry name" value="DNA_helicase_ATP-dep_RecQ"/>
</dbReference>
<dbReference type="InterPro" id="IPR011545">
    <property type="entry name" value="DEAD/DEAH_box_helicase_dom"/>
</dbReference>
<dbReference type="PROSITE" id="PS51194">
    <property type="entry name" value="HELICASE_CTER"/>
    <property type="match status" value="1"/>
</dbReference>
<keyword evidence="8" id="KW-0413">Isomerase</keyword>
<reference evidence="15" key="2">
    <citation type="journal article" date="2021" name="PeerJ">
        <title>Extensive microbial diversity within the chicken gut microbiome revealed by metagenomics and culture.</title>
        <authorList>
            <person name="Gilroy R."/>
            <person name="Ravi A."/>
            <person name="Getino M."/>
            <person name="Pursley I."/>
            <person name="Horton D.L."/>
            <person name="Alikhan N.F."/>
            <person name="Baker D."/>
            <person name="Gharbi K."/>
            <person name="Hall N."/>
            <person name="Watson M."/>
            <person name="Adriaenssens E.M."/>
            <person name="Foster-Nyarko E."/>
            <person name="Jarju S."/>
            <person name="Secka A."/>
            <person name="Antonio M."/>
            <person name="Oren A."/>
            <person name="Chaudhuri R.R."/>
            <person name="La Ragione R."/>
            <person name="Hildebrand F."/>
            <person name="Pallen M.J."/>
        </authorList>
    </citation>
    <scope>NUCLEOTIDE SEQUENCE</scope>
    <source>
        <strain evidence="15">15467</strain>
    </source>
</reference>
<dbReference type="GO" id="GO:0030894">
    <property type="term" value="C:replisome"/>
    <property type="evidence" value="ECO:0007669"/>
    <property type="project" value="TreeGrafter"/>
</dbReference>
<dbReference type="Pfam" id="PF00271">
    <property type="entry name" value="Helicase_C"/>
    <property type="match status" value="1"/>
</dbReference>
<proteinExistence type="inferred from homology"/>
<reference evidence="15" key="1">
    <citation type="submission" date="2020-10" db="EMBL/GenBank/DDBJ databases">
        <authorList>
            <person name="Gilroy R."/>
        </authorList>
    </citation>
    <scope>NUCLEOTIDE SEQUENCE</scope>
    <source>
        <strain evidence="15">15467</strain>
    </source>
</reference>
<evidence type="ECO:0000313" key="16">
    <source>
        <dbReference type="Proteomes" id="UP000823635"/>
    </source>
</evidence>
<keyword evidence="4" id="KW-0378">Hydrolase</keyword>
<organism evidence="15 16">
    <name type="scientific">Candidatus Egerieousia excrementavium</name>
    <dbReference type="NCBI Taxonomy" id="2840778"/>
    <lineage>
        <taxon>Bacteria</taxon>
        <taxon>Pseudomonadati</taxon>
        <taxon>Bacteroidota</taxon>
        <taxon>Bacteroidia</taxon>
        <taxon>Bacteroidales</taxon>
        <taxon>Candidatus Egerieousia</taxon>
    </lineage>
</organism>
<comment type="similarity">
    <text evidence="1">Belongs to the helicase family. RecQ subfamily.</text>
</comment>
<dbReference type="CDD" id="cd17920">
    <property type="entry name" value="DEXHc_RecQ"/>
    <property type="match status" value="1"/>
</dbReference>
<dbReference type="PANTHER" id="PTHR13710">
    <property type="entry name" value="DNA HELICASE RECQ FAMILY MEMBER"/>
    <property type="match status" value="1"/>
</dbReference>
<dbReference type="GO" id="GO:0005737">
    <property type="term" value="C:cytoplasm"/>
    <property type="evidence" value="ECO:0007669"/>
    <property type="project" value="TreeGrafter"/>
</dbReference>
<dbReference type="GO" id="GO:0043590">
    <property type="term" value="C:bacterial nucleoid"/>
    <property type="evidence" value="ECO:0007669"/>
    <property type="project" value="TreeGrafter"/>
</dbReference>
<keyword evidence="6" id="KW-0067">ATP-binding</keyword>
<evidence type="ECO:0000256" key="8">
    <source>
        <dbReference type="ARBA" id="ARBA00023235"/>
    </source>
</evidence>
<dbReference type="InterPro" id="IPR014001">
    <property type="entry name" value="Helicase_ATP-bd"/>
</dbReference>
<evidence type="ECO:0000256" key="2">
    <source>
        <dbReference type="ARBA" id="ARBA00022723"/>
    </source>
</evidence>
<evidence type="ECO:0000256" key="1">
    <source>
        <dbReference type="ARBA" id="ARBA00005446"/>
    </source>
</evidence>
<dbReference type="FunFam" id="3.40.50.300:FF:001389">
    <property type="entry name" value="ATP-dependent DNA helicase RecQ"/>
    <property type="match status" value="1"/>
</dbReference>
<feature type="domain" description="Helicase ATP-binding" evidence="13">
    <location>
        <begin position="23"/>
        <end position="191"/>
    </location>
</feature>
<evidence type="ECO:0000259" key="13">
    <source>
        <dbReference type="PROSITE" id="PS51192"/>
    </source>
</evidence>
<accession>A0A9D9GXJ5</accession>